<gene>
    <name evidence="3" type="primary">rps24e</name>
    <name evidence="3" type="ORF">NGRA_1326</name>
</gene>
<reference evidence="3 4" key="1">
    <citation type="journal article" date="2020" name="Genome Biol. Evol.">
        <title>Comparative genomics of strictly vertically transmitted, feminizing microsporidia endosymbionts of amphipod crustaceans.</title>
        <authorList>
            <person name="Cormier A."/>
            <person name="Chebbi M.A."/>
            <person name="Giraud I."/>
            <person name="Wattier R."/>
            <person name="Teixeira M."/>
            <person name="Gilbert C."/>
            <person name="Rigaud T."/>
            <person name="Cordaux R."/>
        </authorList>
    </citation>
    <scope>NUCLEOTIDE SEQUENCE [LARGE SCALE GENOMIC DNA]</scope>
    <source>
        <strain evidence="3 4">Ou3-Ou53</strain>
    </source>
</reference>
<dbReference type="HAMAP" id="MF_00545">
    <property type="entry name" value="Ribosomal_eS24"/>
    <property type="match status" value="1"/>
</dbReference>
<dbReference type="InterPro" id="IPR012678">
    <property type="entry name" value="Ribosomal_uL23/eL15/eS24_sf"/>
</dbReference>
<dbReference type="PANTHER" id="PTHR10496">
    <property type="entry name" value="40S RIBOSOMAL PROTEIN S24"/>
    <property type="match status" value="1"/>
</dbReference>
<evidence type="ECO:0000313" key="4">
    <source>
        <dbReference type="Proteomes" id="UP000740883"/>
    </source>
</evidence>
<accession>A0A9P6GZ77</accession>
<dbReference type="GO" id="GO:0003735">
    <property type="term" value="F:structural constituent of ribosome"/>
    <property type="evidence" value="ECO:0007669"/>
    <property type="project" value="InterPro"/>
</dbReference>
<sequence>MSCEIEVLSNRKNELLNRNELELAISHERSSVPTKKEIATQISKIFSTKGDSIVVYDITSKAGTHQSVGKVNVYSSVEAMKKVEKDYMVVRKTGETKIKKPRRARKDERKKLYKRFGTVRRAVRKAERKDK</sequence>
<evidence type="ECO:0000256" key="2">
    <source>
        <dbReference type="ARBA" id="ARBA00023274"/>
    </source>
</evidence>
<dbReference type="GO" id="GO:0005840">
    <property type="term" value="C:ribosome"/>
    <property type="evidence" value="ECO:0007669"/>
    <property type="project" value="UniProtKB-KW"/>
</dbReference>
<organism evidence="3 4">
    <name type="scientific">Nosema granulosis</name>
    <dbReference type="NCBI Taxonomy" id="83296"/>
    <lineage>
        <taxon>Eukaryota</taxon>
        <taxon>Fungi</taxon>
        <taxon>Fungi incertae sedis</taxon>
        <taxon>Microsporidia</taxon>
        <taxon>Nosematidae</taxon>
        <taxon>Nosema</taxon>
    </lineage>
</organism>
<dbReference type="InterPro" id="IPR001976">
    <property type="entry name" value="Ribosomal_eS24"/>
</dbReference>
<dbReference type="Gene3D" id="3.30.70.3370">
    <property type="match status" value="1"/>
</dbReference>
<keyword evidence="1 3" id="KW-0689">Ribosomal protein</keyword>
<dbReference type="Pfam" id="PF01282">
    <property type="entry name" value="Ribosomal_S24e"/>
    <property type="match status" value="1"/>
</dbReference>
<dbReference type="GO" id="GO:0006412">
    <property type="term" value="P:translation"/>
    <property type="evidence" value="ECO:0007669"/>
    <property type="project" value="InterPro"/>
</dbReference>
<dbReference type="InterPro" id="IPR053709">
    <property type="entry name" value="eRP_eS24_sf"/>
</dbReference>
<protein>
    <submittedName>
        <fullName evidence="3">30S ribosomal protein S24e</fullName>
    </submittedName>
</protein>
<dbReference type="AlphaFoldDB" id="A0A9P6GZ77"/>
<evidence type="ECO:0000313" key="3">
    <source>
        <dbReference type="EMBL" id="KAF9763342.1"/>
    </source>
</evidence>
<proteinExistence type="inferred from homology"/>
<dbReference type="OrthoDB" id="5571754at2759"/>
<keyword evidence="2" id="KW-0687">Ribonucleoprotein</keyword>
<dbReference type="GO" id="GO:1990904">
    <property type="term" value="C:ribonucleoprotein complex"/>
    <property type="evidence" value="ECO:0007669"/>
    <property type="project" value="UniProtKB-KW"/>
</dbReference>
<dbReference type="Proteomes" id="UP000740883">
    <property type="component" value="Unassembled WGS sequence"/>
</dbReference>
<comment type="caution">
    <text evidence="3">The sequence shown here is derived from an EMBL/GenBank/DDBJ whole genome shotgun (WGS) entry which is preliminary data.</text>
</comment>
<evidence type="ECO:0000256" key="1">
    <source>
        <dbReference type="ARBA" id="ARBA00022980"/>
    </source>
</evidence>
<dbReference type="EMBL" id="SBJO01000080">
    <property type="protein sequence ID" value="KAF9763342.1"/>
    <property type="molecule type" value="Genomic_DNA"/>
</dbReference>
<name>A0A9P6GZ77_9MICR</name>
<dbReference type="SUPFAM" id="SSF54189">
    <property type="entry name" value="Ribosomal proteins S24e, L23 and L15e"/>
    <property type="match status" value="1"/>
</dbReference>
<keyword evidence="4" id="KW-1185">Reference proteome</keyword>